<dbReference type="AlphaFoldDB" id="O58137"/>
<feature type="transmembrane region" description="Helical" evidence="1">
    <location>
        <begin position="6"/>
        <end position="30"/>
    </location>
</feature>
<dbReference type="PIR" id="F71148">
    <property type="entry name" value="F71148"/>
</dbReference>
<evidence type="ECO:0000313" key="3">
    <source>
        <dbReference type="Proteomes" id="UP000000752"/>
    </source>
</evidence>
<organism evidence="2 3">
    <name type="scientific">Pyrococcus horikoshii (strain ATCC 700860 / DSM 12428 / JCM 9974 / NBRC 100139 / OT-3)</name>
    <dbReference type="NCBI Taxonomy" id="70601"/>
    <lineage>
        <taxon>Archaea</taxon>
        <taxon>Methanobacteriati</taxon>
        <taxon>Methanobacteriota</taxon>
        <taxon>Thermococci</taxon>
        <taxon>Thermococcales</taxon>
        <taxon>Thermococcaceae</taxon>
        <taxon>Pyrococcus</taxon>
    </lineage>
</organism>
<keyword evidence="1" id="KW-1133">Transmembrane helix</keyword>
<name>O58137_PYRHO</name>
<evidence type="ECO:0000256" key="1">
    <source>
        <dbReference type="SAM" id="Phobius"/>
    </source>
</evidence>
<dbReference type="EnsemblBacteria" id="BAA29475">
    <property type="protein sequence ID" value="BAA29475"/>
    <property type="gene ID" value="BAA29475"/>
</dbReference>
<proteinExistence type="predicted"/>
<protein>
    <submittedName>
        <fullName evidence="2">Uncharacterized protein</fullName>
    </submittedName>
</protein>
<dbReference type="STRING" id="70601.gene:9377320"/>
<keyword evidence="1" id="KW-0812">Transmembrane</keyword>
<keyword evidence="3" id="KW-1185">Reference proteome</keyword>
<dbReference type="KEGG" id="pho:PH0400"/>
<reference evidence="2 3" key="1">
    <citation type="journal article" date="1998" name="DNA Res.">
        <title>Complete sequence and gene organization of the genome of a hyper-thermophilic archaebacterium, Pyrococcus horikoshii OT3.</title>
        <authorList>
            <person name="Kawarabayasi Y."/>
            <person name="Sawada M."/>
            <person name="Horikawa H."/>
            <person name="Haikawa Y."/>
            <person name="Hino Y."/>
            <person name="Yamamoto S."/>
            <person name="Sekine M."/>
            <person name="Baba S."/>
            <person name="Kosugi H."/>
            <person name="Hosoyama A."/>
            <person name="Nagai Y."/>
            <person name="Sakai M."/>
            <person name="Ogura K."/>
            <person name="Otuka R."/>
            <person name="Nakazawa H."/>
            <person name="Takamiya M."/>
            <person name="Ohfuku Y."/>
            <person name="Funahashi T."/>
            <person name="Tanaka T."/>
            <person name="Kudoh Y."/>
            <person name="Yamazaki J."/>
            <person name="Kushida N."/>
            <person name="Oguchi A."/>
            <person name="Aoki K."/>
            <person name="Nakamura Y."/>
            <person name="Robb T.F."/>
            <person name="Horikoshi K."/>
            <person name="Masuchi Y."/>
            <person name="Shizuya H."/>
            <person name="Kikuchi H."/>
        </authorList>
    </citation>
    <scope>NUCLEOTIDE SEQUENCE [LARGE SCALE GENOMIC DNA]</scope>
    <source>
        <strain evidence="3">ATCC 700860 / DSM 12428 / JCM 9974 / NBRC 100139 / OT-3</strain>
    </source>
</reference>
<keyword evidence="1" id="KW-0472">Membrane</keyword>
<evidence type="ECO:0000313" key="2">
    <source>
        <dbReference type="EMBL" id="BAA29475.1"/>
    </source>
</evidence>
<dbReference type="EMBL" id="BA000001">
    <property type="protein sequence ID" value="BAA29475.1"/>
    <property type="molecule type" value="Genomic_DNA"/>
</dbReference>
<accession>O58137</accession>
<gene>
    <name evidence="2" type="ordered locus">PH0400</name>
</gene>
<dbReference type="Proteomes" id="UP000000752">
    <property type="component" value="Chromosome"/>
</dbReference>
<sequence length="131" mass="14337">MANLDLSYILFTFPLSSSIKFPVIGFTVVITSLSSNREIILSNTHLGVKGLTASCTRILLSFCGTFMNPLYIDSFLVLPPFATSFILGKLSFSSKAVSINRGFDTRIILSTPLTLETFSSVYSMTIFSSIL</sequence>